<dbReference type="InterPro" id="IPR011006">
    <property type="entry name" value="CheY-like_superfamily"/>
</dbReference>
<dbReference type="CDD" id="cd17555">
    <property type="entry name" value="REC_RssB-like"/>
    <property type="match status" value="1"/>
</dbReference>
<dbReference type="NCBIfam" id="NF045505">
    <property type="entry name" value="RR_RssB_Pseudo"/>
    <property type="match status" value="1"/>
</dbReference>
<evidence type="ECO:0000256" key="8">
    <source>
        <dbReference type="SAM" id="MobiDB-lite"/>
    </source>
</evidence>
<dbReference type="SMART" id="SM00331">
    <property type="entry name" value="PP2C_SIG"/>
    <property type="match status" value="1"/>
</dbReference>
<keyword evidence="5" id="KW-0804">Transcription</keyword>
<feature type="coiled-coil region" evidence="7">
    <location>
        <begin position="186"/>
        <end position="220"/>
    </location>
</feature>
<dbReference type="Gene3D" id="1.20.5.390">
    <property type="entry name" value="L1 transposable element, trimerization domain"/>
    <property type="match status" value="1"/>
</dbReference>
<evidence type="ECO:0000256" key="5">
    <source>
        <dbReference type="ARBA" id="ARBA00023163"/>
    </source>
</evidence>
<evidence type="ECO:0000256" key="3">
    <source>
        <dbReference type="ARBA" id="ARBA00023015"/>
    </source>
</evidence>
<dbReference type="PANTHER" id="PTHR48111:SF1">
    <property type="entry name" value="TWO-COMPONENT RESPONSE REGULATOR ORR33"/>
    <property type="match status" value="1"/>
</dbReference>
<dbReference type="FunFam" id="3.40.50.2300:FF:000301">
    <property type="entry name" value="Response regulator receiver"/>
    <property type="match status" value="1"/>
</dbReference>
<dbReference type="Gene3D" id="3.40.50.2300">
    <property type="match status" value="1"/>
</dbReference>
<dbReference type="SUPFAM" id="SSF52172">
    <property type="entry name" value="CheY-like"/>
    <property type="match status" value="1"/>
</dbReference>
<reference evidence="10 11" key="1">
    <citation type="submission" date="2018-12" db="EMBL/GenBank/DDBJ databases">
        <authorList>
            <consortium name="Pathogen Informatics"/>
        </authorList>
    </citation>
    <scope>NUCLEOTIDE SEQUENCE [LARGE SCALE GENOMIC DNA]</scope>
    <source>
        <strain evidence="10 11">NCTC9428</strain>
    </source>
</reference>
<name>A0A3S4QPL6_PSEFL</name>
<dbReference type="Proteomes" id="UP000281909">
    <property type="component" value="Chromosome"/>
</dbReference>
<feature type="modified residue" description="4-aspartylphosphate" evidence="6">
    <location>
        <position position="118"/>
    </location>
</feature>
<evidence type="ECO:0000313" key="10">
    <source>
        <dbReference type="EMBL" id="VEF11990.1"/>
    </source>
</evidence>
<dbReference type="GO" id="GO:0000976">
    <property type="term" value="F:transcription cis-regulatory region binding"/>
    <property type="evidence" value="ECO:0007669"/>
    <property type="project" value="TreeGrafter"/>
</dbReference>
<dbReference type="GO" id="GO:0005829">
    <property type="term" value="C:cytosol"/>
    <property type="evidence" value="ECO:0007669"/>
    <property type="project" value="TreeGrafter"/>
</dbReference>
<proteinExistence type="predicted"/>
<dbReference type="PROSITE" id="PS50110">
    <property type="entry name" value="RESPONSE_REGULATORY"/>
    <property type="match status" value="1"/>
</dbReference>
<dbReference type="GO" id="GO:0032993">
    <property type="term" value="C:protein-DNA complex"/>
    <property type="evidence" value="ECO:0007669"/>
    <property type="project" value="TreeGrafter"/>
</dbReference>
<dbReference type="InterPro" id="IPR039420">
    <property type="entry name" value="WalR-like"/>
</dbReference>
<dbReference type="Pfam" id="PF07228">
    <property type="entry name" value="SpoIIE"/>
    <property type="match status" value="1"/>
</dbReference>
<keyword evidence="1 6" id="KW-0597">Phosphoprotein</keyword>
<evidence type="ECO:0000259" key="9">
    <source>
        <dbReference type="PROSITE" id="PS50110"/>
    </source>
</evidence>
<dbReference type="GO" id="GO:0006355">
    <property type="term" value="P:regulation of DNA-templated transcription"/>
    <property type="evidence" value="ECO:0007669"/>
    <property type="project" value="TreeGrafter"/>
</dbReference>
<evidence type="ECO:0000256" key="1">
    <source>
        <dbReference type="ARBA" id="ARBA00022553"/>
    </source>
</evidence>
<keyword evidence="7" id="KW-0175">Coiled coil</keyword>
<dbReference type="InterPro" id="IPR001932">
    <property type="entry name" value="PPM-type_phosphatase-like_dom"/>
</dbReference>
<dbReference type="InterPro" id="IPR049510">
    <property type="entry name" value="RssB-like_REC"/>
</dbReference>
<feature type="domain" description="Response regulatory" evidence="9">
    <location>
        <begin position="69"/>
        <end position="183"/>
    </location>
</feature>
<dbReference type="InterPro" id="IPR036457">
    <property type="entry name" value="PPM-type-like_dom_sf"/>
</dbReference>
<dbReference type="Gene3D" id="3.60.40.10">
    <property type="entry name" value="PPM-type phosphatase domain"/>
    <property type="match status" value="1"/>
</dbReference>
<organism evidence="10 11">
    <name type="scientific">Pseudomonas fluorescens</name>
    <dbReference type="NCBI Taxonomy" id="294"/>
    <lineage>
        <taxon>Bacteria</taxon>
        <taxon>Pseudomonadati</taxon>
        <taxon>Pseudomonadota</taxon>
        <taxon>Gammaproteobacteria</taxon>
        <taxon>Pseudomonadales</taxon>
        <taxon>Pseudomonadaceae</taxon>
        <taxon>Pseudomonas</taxon>
    </lineage>
</organism>
<feature type="region of interest" description="Disordered" evidence="8">
    <location>
        <begin position="23"/>
        <end position="47"/>
    </location>
</feature>
<accession>A0A3S4QPL6</accession>
<gene>
    <name evidence="10" type="primary">hnr</name>
    <name evidence="10" type="ORF">NCTC9428_03617</name>
</gene>
<evidence type="ECO:0000256" key="4">
    <source>
        <dbReference type="ARBA" id="ARBA00023125"/>
    </source>
</evidence>
<dbReference type="AlphaFoldDB" id="A0A3S4QPL6"/>
<dbReference type="InterPro" id="IPR001789">
    <property type="entry name" value="Sig_transdc_resp-reg_receiver"/>
</dbReference>
<dbReference type="PANTHER" id="PTHR48111">
    <property type="entry name" value="REGULATOR OF RPOS"/>
    <property type="match status" value="1"/>
</dbReference>
<keyword evidence="4" id="KW-0238">DNA-binding</keyword>
<sequence length="455" mass="50451">MLETLCGWEYRLRLRRAPLVQPRSRPISESGAAERLESESSSQRRARRPANYANLILAPFAHMPKTSATLLIIDDDEVVRASLAAYLEDSGFSVLQASNGQQGLQVFEQETPDLVICDLRMPQMGGLELIRQVTERSPQTPVIVVSGAGVMNDAVEALRLGAADYLIKPLEDLAVLEHSVRRALDRARLLLENQRYREKLEKANRELEASLNLLQEDQNAGRQVQMNMLPESPWSIDAFKFAHQIIPSLYLSGDFVDYFRVDERRVAFYLADVSGHGASSAFVTVLLKFMTTRLLFESKRNGTLPEFKPSEVLGHINRGLISCKLGKHVTMVGGVIDEETGLLTYSIGGHLPLPVLYTPDSVRYLEGRGLPVGLFNEATYEDHVLELPPTFSLTLMSDGILDLLSEPTLKEKEAALPERVKSAGGSLDGLRQVFGLATLGEMPDDIALLVLSRNL</sequence>
<dbReference type="EMBL" id="LR134318">
    <property type="protein sequence ID" value="VEF11990.1"/>
    <property type="molecule type" value="Genomic_DNA"/>
</dbReference>
<evidence type="ECO:0000256" key="6">
    <source>
        <dbReference type="PROSITE-ProRule" id="PRU00169"/>
    </source>
</evidence>
<keyword evidence="2" id="KW-0902">Two-component regulatory system</keyword>
<evidence type="ECO:0000313" key="11">
    <source>
        <dbReference type="Proteomes" id="UP000281909"/>
    </source>
</evidence>
<dbReference type="SMART" id="SM00448">
    <property type="entry name" value="REC"/>
    <property type="match status" value="1"/>
</dbReference>
<dbReference type="Pfam" id="PF00072">
    <property type="entry name" value="Response_reg"/>
    <property type="match status" value="1"/>
</dbReference>
<evidence type="ECO:0000256" key="7">
    <source>
        <dbReference type="SAM" id="Coils"/>
    </source>
</evidence>
<evidence type="ECO:0000256" key="2">
    <source>
        <dbReference type="ARBA" id="ARBA00023012"/>
    </source>
</evidence>
<dbReference type="GO" id="GO:0000156">
    <property type="term" value="F:phosphorelay response regulator activity"/>
    <property type="evidence" value="ECO:0007669"/>
    <property type="project" value="TreeGrafter"/>
</dbReference>
<protein>
    <submittedName>
        <fullName evidence="10">Response regulator</fullName>
    </submittedName>
</protein>
<keyword evidence="3" id="KW-0805">Transcription regulation</keyword>